<evidence type="ECO:0000313" key="3">
    <source>
        <dbReference type="Proteomes" id="UP000603708"/>
    </source>
</evidence>
<comment type="caution">
    <text evidence="2">The sequence shown here is derived from an EMBL/GenBank/DDBJ whole genome shotgun (WGS) entry which is preliminary data.</text>
</comment>
<name>A0A919FRX7_9ACTN</name>
<dbReference type="PANTHER" id="PTHR43881:SF5">
    <property type="entry name" value="GAMMA-GLUTAMYLTRANSPEPTIDASE"/>
    <property type="match status" value="1"/>
</dbReference>
<proteinExistence type="predicted"/>
<dbReference type="InterPro" id="IPR029055">
    <property type="entry name" value="Ntn_hydrolases_N"/>
</dbReference>
<sequence>MRRTHGAIATPHHLATEAGERAYRAGGNAIDAALAAATTLTVVYPHNTAVGGDLVALVRDPRGTIVCVNATGTAPAARNPAELRAAHGSRLPAKGPDTITVPGAVRGWQEIRRHGAALAWADQFRAAVAHAAEGVPVARSLAAAFAADGEVLARDPGARQVFAPGGDFLGEGRPLVQERLAETLRQIAANGPDELYGGRVGATLAAGLQAAGCPLTVDDLRAYTVRTTPAISAPFSGVRVHTSPPNTQGFALLRTVRALTELGLHTPSPGLPAGVLARLFLDGTEVRDTLLADPDFAPTDVLDHGFGELVRLLRSRAPRRTGAAVPPDSVSVPRGDTVGVAAADSHGYAVSLIQSVYGSFGSAVLEPGTGILMQNRGTAFSLDAASPNVLRPGKRPKHTLMPVLVTEQDRVRWVNSTMGGHGQPQIHAQVLVQLLGGHSPAQAVSAPRYVVGPRKPGDTADTVYHEADLSPATVAALAADDFPLREVPARTEFLGHTNVVSVDADGTLTAGSDPRSDGSAAVVALPGAGADASGTPAGS</sequence>
<accession>A0A919FRX7</accession>
<dbReference type="EMBL" id="BNCD01000002">
    <property type="protein sequence ID" value="GHH71327.1"/>
    <property type="molecule type" value="Genomic_DNA"/>
</dbReference>
<evidence type="ECO:0000256" key="1">
    <source>
        <dbReference type="SAM" id="MobiDB-lite"/>
    </source>
</evidence>
<gene>
    <name evidence="2" type="primary">ggt</name>
    <name evidence="2" type="ORF">GCM10018793_06320</name>
</gene>
<evidence type="ECO:0000313" key="2">
    <source>
        <dbReference type="EMBL" id="GHH71327.1"/>
    </source>
</evidence>
<dbReference type="InterPro" id="IPR052896">
    <property type="entry name" value="GGT-like_enzyme"/>
</dbReference>
<dbReference type="Pfam" id="PF01019">
    <property type="entry name" value="G_glu_transpept"/>
    <property type="match status" value="1"/>
</dbReference>
<dbReference type="PANTHER" id="PTHR43881">
    <property type="entry name" value="GAMMA-GLUTAMYLTRANSPEPTIDASE (AFU_ORTHOLOGUE AFUA_4G13580)"/>
    <property type="match status" value="1"/>
</dbReference>
<protein>
    <submittedName>
        <fullName evidence="2">Gamma-glutamyltranspeptidase</fullName>
    </submittedName>
</protein>
<dbReference type="Proteomes" id="UP000603708">
    <property type="component" value="Unassembled WGS sequence"/>
</dbReference>
<dbReference type="PRINTS" id="PR01210">
    <property type="entry name" value="GGTRANSPTASE"/>
</dbReference>
<dbReference type="SUPFAM" id="SSF56235">
    <property type="entry name" value="N-terminal nucleophile aminohydrolases (Ntn hydrolases)"/>
    <property type="match status" value="1"/>
</dbReference>
<dbReference type="Gene3D" id="3.60.20.40">
    <property type="match status" value="1"/>
</dbReference>
<organism evidence="2 3">
    <name type="scientific">Streptomyces sulfonofaciens</name>
    <dbReference type="NCBI Taxonomy" id="68272"/>
    <lineage>
        <taxon>Bacteria</taxon>
        <taxon>Bacillati</taxon>
        <taxon>Actinomycetota</taxon>
        <taxon>Actinomycetes</taxon>
        <taxon>Kitasatosporales</taxon>
        <taxon>Streptomycetaceae</taxon>
        <taxon>Streptomyces</taxon>
    </lineage>
</organism>
<keyword evidence="3" id="KW-1185">Reference proteome</keyword>
<dbReference type="RefSeq" id="WP_229924341.1">
    <property type="nucleotide sequence ID" value="NZ_BNCD01000002.1"/>
</dbReference>
<reference evidence="2" key="1">
    <citation type="journal article" date="2014" name="Int. J. Syst. Evol. Microbiol.">
        <title>Complete genome sequence of Corynebacterium casei LMG S-19264T (=DSM 44701T), isolated from a smear-ripened cheese.</title>
        <authorList>
            <consortium name="US DOE Joint Genome Institute (JGI-PGF)"/>
            <person name="Walter F."/>
            <person name="Albersmeier A."/>
            <person name="Kalinowski J."/>
            <person name="Ruckert C."/>
        </authorList>
    </citation>
    <scope>NUCLEOTIDE SEQUENCE</scope>
    <source>
        <strain evidence="2">JCM 5069</strain>
    </source>
</reference>
<dbReference type="AlphaFoldDB" id="A0A919FRX7"/>
<reference evidence="2" key="2">
    <citation type="submission" date="2020-09" db="EMBL/GenBank/DDBJ databases">
        <authorList>
            <person name="Sun Q."/>
            <person name="Ohkuma M."/>
        </authorList>
    </citation>
    <scope>NUCLEOTIDE SEQUENCE</scope>
    <source>
        <strain evidence="2">JCM 5069</strain>
    </source>
</reference>
<feature type="region of interest" description="Disordered" evidence="1">
    <location>
        <begin position="508"/>
        <end position="539"/>
    </location>
</feature>
<dbReference type="InterPro" id="IPR043137">
    <property type="entry name" value="GGT_ssub_C"/>
</dbReference>